<evidence type="ECO:0000256" key="3">
    <source>
        <dbReference type="ARBA" id="ARBA00022737"/>
    </source>
</evidence>
<protein>
    <submittedName>
        <fullName evidence="8">Uncharacterized protein</fullName>
    </submittedName>
</protein>
<dbReference type="GO" id="GO:0043161">
    <property type="term" value="P:proteasome-mediated ubiquitin-dependent protein catabolic process"/>
    <property type="evidence" value="ECO:0007669"/>
    <property type="project" value="TreeGrafter"/>
</dbReference>
<keyword evidence="9" id="KW-1185">Reference proteome</keyword>
<dbReference type="Pfam" id="PF00400">
    <property type="entry name" value="WD40"/>
    <property type="match status" value="4"/>
</dbReference>
<evidence type="ECO:0000256" key="6">
    <source>
        <dbReference type="PROSITE-ProRule" id="PRU00221"/>
    </source>
</evidence>
<keyword evidence="3" id="KW-0677">Repeat</keyword>
<dbReference type="Proteomes" id="UP001150907">
    <property type="component" value="Unassembled WGS sequence"/>
</dbReference>
<feature type="repeat" description="WD" evidence="6">
    <location>
        <begin position="479"/>
        <end position="522"/>
    </location>
</feature>
<dbReference type="InterPro" id="IPR020472">
    <property type="entry name" value="WD40_PAC1"/>
</dbReference>
<reference evidence="8" key="1">
    <citation type="submission" date="2022-07" db="EMBL/GenBank/DDBJ databases">
        <title>Phylogenomic reconstructions and comparative analyses of Kickxellomycotina fungi.</title>
        <authorList>
            <person name="Reynolds N.K."/>
            <person name="Stajich J.E."/>
            <person name="Barry K."/>
            <person name="Grigoriev I.V."/>
            <person name="Crous P."/>
            <person name="Smith M.E."/>
        </authorList>
    </citation>
    <scope>NUCLEOTIDE SEQUENCE</scope>
    <source>
        <strain evidence="8">IMI 214461</strain>
    </source>
</reference>
<accession>A0A9W8BIN2</accession>
<evidence type="ECO:0000313" key="8">
    <source>
        <dbReference type="EMBL" id="KAJ2002464.1"/>
    </source>
</evidence>
<dbReference type="PROSITE" id="PS00678">
    <property type="entry name" value="WD_REPEATS_1"/>
    <property type="match status" value="2"/>
</dbReference>
<dbReference type="Gene3D" id="2.130.10.10">
    <property type="entry name" value="YVTN repeat-like/Quinoprotein amine dehydrogenase"/>
    <property type="match status" value="2"/>
</dbReference>
<evidence type="ECO:0000256" key="5">
    <source>
        <dbReference type="ARBA" id="ARBA00038344"/>
    </source>
</evidence>
<evidence type="ECO:0000256" key="7">
    <source>
        <dbReference type="SAM" id="MobiDB-lite"/>
    </source>
</evidence>
<dbReference type="SMART" id="SM00320">
    <property type="entry name" value="WD40"/>
    <property type="match status" value="5"/>
</dbReference>
<evidence type="ECO:0000256" key="4">
    <source>
        <dbReference type="ARBA" id="ARBA00022786"/>
    </source>
</evidence>
<dbReference type="SUPFAM" id="SSF50978">
    <property type="entry name" value="WD40 repeat-like"/>
    <property type="match status" value="1"/>
</dbReference>
<feature type="region of interest" description="Disordered" evidence="7">
    <location>
        <begin position="1"/>
        <end position="59"/>
    </location>
</feature>
<evidence type="ECO:0000256" key="1">
    <source>
        <dbReference type="ARBA" id="ARBA00004906"/>
    </source>
</evidence>
<dbReference type="GO" id="GO:0005634">
    <property type="term" value="C:nucleus"/>
    <property type="evidence" value="ECO:0007669"/>
    <property type="project" value="TreeGrafter"/>
</dbReference>
<dbReference type="GO" id="GO:0030674">
    <property type="term" value="F:protein-macromolecule adaptor activity"/>
    <property type="evidence" value="ECO:0007669"/>
    <property type="project" value="TreeGrafter"/>
</dbReference>
<comment type="similarity">
    <text evidence="5">Belongs to the WD repeat cdt2 family.</text>
</comment>
<dbReference type="PROSITE" id="PS50082">
    <property type="entry name" value="WD_REPEATS_2"/>
    <property type="match status" value="3"/>
</dbReference>
<name>A0A9W8BIN2_9FUNG</name>
<dbReference type="PANTHER" id="PTHR22852">
    <property type="entry name" value="LETHAL 2 DENTICLELESS PROTEIN RETINOIC ACID-REGULATED NUCLEAR MATRIX-ASSOCIATED PROTEIN"/>
    <property type="match status" value="1"/>
</dbReference>
<feature type="compositionally biased region" description="Polar residues" evidence="7">
    <location>
        <begin position="1"/>
        <end position="24"/>
    </location>
</feature>
<dbReference type="OrthoDB" id="2096344at2759"/>
<organism evidence="8 9">
    <name type="scientific">Coemansia thaxteri</name>
    <dbReference type="NCBI Taxonomy" id="2663907"/>
    <lineage>
        <taxon>Eukaryota</taxon>
        <taxon>Fungi</taxon>
        <taxon>Fungi incertae sedis</taxon>
        <taxon>Zoopagomycota</taxon>
        <taxon>Kickxellomycotina</taxon>
        <taxon>Kickxellomycetes</taxon>
        <taxon>Kickxellales</taxon>
        <taxon>Kickxellaceae</taxon>
        <taxon>Coemansia</taxon>
    </lineage>
</organism>
<evidence type="ECO:0000256" key="2">
    <source>
        <dbReference type="ARBA" id="ARBA00022574"/>
    </source>
</evidence>
<proteinExistence type="inferred from homology"/>
<dbReference type="InterPro" id="IPR051865">
    <property type="entry name" value="WD-repeat_CDT2_adapter"/>
</dbReference>
<dbReference type="PROSITE" id="PS50294">
    <property type="entry name" value="WD_REPEATS_REGION"/>
    <property type="match status" value="3"/>
</dbReference>
<dbReference type="InterPro" id="IPR015943">
    <property type="entry name" value="WD40/YVTN_repeat-like_dom_sf"/>
</dbReference>
<sequence>MALTDITQRANNTGSGARTPTRQITLFDALSAAQRRGSKRPRRSLLTGTGGSQENATAEDGADCIENKCLKRARAEVPRLPVVSTVSALNVAHNGLAAAPSERRTPDMRCSGLYSIQAAVRARQCQPRVAMRGMSTIGRLASLVSPADGVYRLHSGDNSHIGALPLACKYGHLAGGQAKLALVDEGGMVSLFDTTNSQTRPVGEDDGLKPVARWRVHDNSAFDLEWSLDNTRMVTASADETCRLWDVEQQKLLGMFSGHTQTVRSISWRHGDQHCFSTASRDGSIMMWDLRANKVKTGDEYVCRPVNTISRAHFELSHPGKAPRGKGGVVAGSVTSIKHLCQDANLLASVGSTSEIVKYWDVRMCVSARATALPTPVAASLLPASAGRSRGTSSLSLDPDGTRLYAACNDNRVYVHNALALGSPSAQLEAPEFECSSFNIATSMSPCGHYLAAGSASGNVVVWELDAYGRSSSGRRAVLQGHLKEAGCVAWYPGKERTQLATCGDDGTMRLWDIDAEQAVSARLDPMKKFRWGFADIHQEL</sequence>
<feature type="repeat" description="WD" evidence="6">
    <location>
        <begin position="214"/>
        <end position="255"/>
    </location>
</feature>
<dbReference type="PRINTS" id="PR00320">
    <property type="entry name" value="GPROTEINBRPT"/>
</dbReference>
<dbReference type="InterPro" id="IPR001680">
    <property type="entry name" value="WD40_rpt"/>
</dbReference>
<comment type="caution">
    <text evidence="8">The sequence shown here is derived from an EMBL/GenBank/DDBJ whole genome shotgun (WGS) entry which is preliminary data.</text>
</comment>
<gene>
    <name evidence="8" type="ORF">H4R26_003587</name>
</gene>
<comment type="pathway">
    <text evidence="1">Protein modification; protein ubiquitination.</text>
</comment>
<dbReference type="InterPro" id="IPR036322">
    <property type="entry name" value="WD40_repeat_dom_sf"/>
</dbReference>
<dbReference type="InterPro" id="IPR019775">
    <property type="entry name" value="WD40_repeat_CS"/>
</dbReference>
<feature type="repeat" description="WD" evidence="6">
    <location>
        <begin position="256"/>
        <end position="298"/>
    </location>
</feature>
<evidence type="ECO:0000313" key="9">
    <source>
        <dbReference type="Proteomes" id="UP001150907"/>
    </source>
</evidence>
<dbReference type="PANTHER" id="PTHR22852:SF0">
    <property type="entry name" value="DENTICLELESS PROTEIN HOMOLOG"/>
    <property type="match status" value="1"/>
</dbReference>
<keyword evidence="4" id="KW-0833">Ubl conjugation pathway</keyword>
<keyword evidence="2 6" id="KW-0853">WD repeat</keyword>
<dbReference type="AlphaFoldDB" id="A0A9W8BIN2"/>
<dbReference type="EMBL" id="JANBQF010000299">
    <property type="protein sequence ID" value="KAJ2002464.1"/>
    <property type="molecule type" value="Genomic_DNA"/>
</dbReference>